<evidence type="ECO:0000259" key="3">
    <source>
        <dbReference type="PROSITE" id="PS50110"/>
    </source>
</evidence>
<proteinExistence type="predicted"/>
<organism evidence="4 5">
    <name type="scientific">Chryseobacterium gleum</name>
    <name type="common">Flavobacterium gleum</name>
    <dbReference type="NCBI Taxonomy" id="250"/>
    <lineage>
        <taxon>Bacteria</taxon>
        <taxon>Pseudomonadati</taxon>
        <taxon>Bacteroidota</taxon>
        <taxon>Flavobacteriia</taxon>
        <taxon>Flavobacteriales</taxon>
        <taxon>Weeksellaceae</taxon>
        <taxon>Chryseobacterium group</taxon>
        <taxon>Chryseobacterium</taxon>
    </lineage>
</organism>
<reference evidence="4 5" key="1">
    <citation type="submission" date="2018-12" db="EMBL/GenBank/DDBJ databases">
        <authorList>
            <consortium name="Pathogen Informatics"/>
        </authorList>
    </citation>
    <scope>NUCLEOTIDE SEQUENCE [LARGE SCALE GENOMIC DNA]</scope>
    <source>
        <strain evidence="4 5">NCTC11432</strain>
    </source>
</reference>
<dbReference type="STRING" id="525257.HMPREF0204_13061"/>
<dbReference type="EMBL" id="LR134289">
    <property type="protein sequence ID" value="VEE05970.1"/>
    <property type="molecule type" value="Genomic_DNA"/>
</dbReference>
<dbReference type="PANTHER" id="PTHR44591">
    <property type="entry name" value="STRESS RESPONSE REGULATOR PROTEIN 1"/>
    <property type="match status" value="1"/>
</dbReference>
<dbReference type="KEGG" id="cgle:NCTC11432_01407"/>
<protein>
    <submittedName>
        <fullName evidence="4">Phosphate regulon transcriptional regulatory protein phoB</fullName>
    </submittedName>
</protein>
<dbReference type="InterPro" id="IPR011006">
    <property type="entry name" value="CheY-like_superfamily"/>
</dbReference>
<evidence type="ECO:0000313" key="5">
    <source>
        <dbReference type="Proteomes" id="UP000279227"/>
    </source>
</evidence>
<keyword evidence="1 2" id="KW-0597">Phosphoprotein</keyword>
<dbReference type="SUPFAM" id="SSF52172">
    <property type="entry name" value="CheY-like"/>
    <property type="match status" value="1"/>
</dbReference>
<name>A0A448AZW9_CHRGE</name>
<dbReference type="Pfam" id="PF00072">
    <property type="entry name" value="Response_reg"/>
    <property type="match status" value="1"/>
</dbReference>
<dbReference type="PROSITE" id="PS50110">
    <property type="entry name" value="RESPONSE_REGULATORY"/>
    <property type="match status" value="1"/>
</dbReference>
<dbReference type="InterPro" id="IPR050595">
    <property type="entry name" value="Bact_response_regulator"/>
</dbReference>
<dbReference type="PANTHER" id="PTHR44591:SF3">
    <property type="entry name" value="RESPONSE REGULATORY DOMAIN-CONTAINING PROTEIN"/>
    <property type="match status" value="1"/>
</dbReference>
<dbReference type="InterPro" id="IPR001789">
    <property type="entry name" value="Sig_transdc_resp-reg_receiver"/>
</dbReference>
<gene>
    <name evidence="4" type="primary">phoB_1</name>
    <name evidence="4" type="ORF">NCTC11432_01407</name>
</gene>
<sequence>MSNKTIIIFDSDVLFVELLNEILKETGFKIVSLDSSQDIIEEVTLCTPDIILIDSCISGYNAMKISNSLKRNYVLNNIPVILLGTSFDLSEITTRVGGDDFISKPFNIEEFEQKILMYSTFSSIESS</sequence>
<dbReference type="GO" id="GO:0000160">
    <property type="term" value="P:phosphorelay signal transduction system"/>
    <property type="evidence" value="ECO:0007669"/>
    <property type="project" value="InterPro"/>
</dbReference>
<dbReference type="OrthoDB" id="9789181at2"/>
<dbReference type="RefSeq" id="WP_002978391.1">
    <property type="nucleotide sequence ID" value="NZ_CP068486.1"/>
</dbReference>
<dbReference type="SMART" id="SM00448">
    <property type="entry name" value="REC"/>
    <property type="match status" value="1"/>
</dbReference>
<evidence type="ECO:0000256" key="1">
    <source>
        <dbReference type="ARBA" id="ARBA00022553"/>
    </source>
</evidence>
<dbReference type="Gene3D" id="3.40.50.2300">
    <property type="match status" value="1"/>
</dbReference>
<evidence type="ECO:0000256" key="2">
    <source>
        <dbReference type="PROSITE-ProRule" id="PRU00169"/>
    </source>
</evidence>
<evidence type="ECO:0000313" key="4">
    <source>
        <dbReference type="EMBL" id="VEE05970.1"/>
    </source>
</evidence>
<feature type="modified residue" description="4-aspartylphosphate" evidence="2">
    <location>
        <position position="54"/>
    </location>
</feature>
<dbReference type="GeneID" id="93021453"/>
<dbReference type="AlphaFoldDB" id="A0A448AZW9"/>
<feature type="domain" description="Response regulatory" evidence="3">
    <location>
        <begin position="5"/>
        <end position="119"/>
    </location>
</feature>
<accession>A0A448AZW9</accession>
<dbReference type="Proteomes" id="UP000279227">
    <property type="component" value="Chromosome"/>
</dbReference>